<evidence type="ECO:0000313" key="2">
    <source>
        <dbReference type="Proteomes" id="UP001162992"/>
    </source>
</evidence>
<evidence type="ECO:0000313" key="1">
    <source>
        <dbReference type="EMBL" id="KAJ7558434.1"/>
    </source>
</evidence>
<keyword evidence="2" id="KW-1185">Reference proteome</keyword>
<accession>A0ACC2DVX6</accession>
<proteinExistence type="predicted"/>
<protein>
    <submittedName>
        <fullName evidence="1">Uncharacterized protein</fullName>
    </submittedName>
</protein>
<gene>
    <name evidence="1" type="ORF">O6H91_04G038900</name>
</gene>
<comment type="caution">
    <text evidence="1">The sequence shown here is derived from an EMBL/GenBank/DDBJ whole genome shotgun (WGS) entry which is preliminary data.</text>
</comment>
<organism evidence="1 2">
    <name type="scientific">Diphasiastrum complanatum</name>
    <name type="common">Issler's clubmoss</name>
    <name type="synonym">Lycopodium complanatum</name>
    <dbReference type="NCBI Taxonomy" id="34168"/>
    <lineage>
        <taxon>Eukaryota</taxon>
        <taxon>Viridiplantae</taxon>
        <taxon>Streptophyta</taxon>
        <taxon>Embryophyta</taxon>
        <taxon>Tracheophyta</taxon>
        <taxon>Lycopodiopsida</taxon>
        <taxon>Lycopodiales</taxon>
        <taxon>Lycopodiaceae</taxon>
        <taxon>Lycopodioideae</taxon>
        <taxon>Diphasiastrum</taxon>
    </lineage>
</organism>
<dbReference type="EMBL" id="CM055095">
    <property type="protein sequence ID" value="KAJ7558434.1"/>
    <property type="molecule type" value="Genomic_DNA"/>
</dbReference>
<sequence>MFVLSRSDRIAALRQRQQHRPPCLDLCALLLLQRRSVHWGGPGEGRVSYLRNPESGAELFLVGTAHVSSKSAEEVREVIHKVKPDIVAIELCEERARNLMRGADNITLNFRQVLRELMKYPGGWGQKILHLFFKVFYQMMRDAGFEPGMEFKVAMEEAEKVGAHLLLMDQDYKETIERLRNALSIWDILKFVRRMGKSPANFESASTSRDFKDFVEDLKTRETARQMTKWLETEFPNLCKVMVHERDQVMVGHLRKCEGKVVGVVGIAHMDGIEKLWLRTDLGHQ</sequence>
<dbReference type="Proteomes" id="UP001162992">
    <property type="component" value="Chromosome 4"/>
</dbReference>
<name>A0ACC2DVX6_DIPCM</name>
<reference evidence="2" key="1">
    <citation type="journal article" date="2024" name="Proc. Natl. Acad. Sci. U.S.A.">
        <title>Extraordinary preservation of gene collinearity over three hundred million years revealed in homosporous lycophytes.</title>
        <authorList>
            <person name="Li C."/>
            <person name="Wickell D."/>
            <person name="Kuo L.Y."/>
            <person name="Chen X."/>
            <person name="Nie B."/>
            <person name="Liao X."/>
            <person name="Peng D."/>
            <person name="Ji J."/>
            <person name="Jenkins J."/>
            <person name="Williams M."/>
            <person name="Shu S."/>
            <person name="Plott C."/>
            <person name="Barry K."/>
            <person name="Rajasekar S."/>
            <person name="Grimwood J."/>
            <person name="Han X."/>
            <person name="Sun S."/>
            <person name="Hou Z."/>
            <person name="He W."/>
            <person name="Dai G."/>
            <person name="Sun C."/>
            <person name="Schmutz J."/>
            <person name="Leebens-Mack J.H."/>
            <person name="Li F.W."/>
            <person name="Wang L."/>
        </authorList>
    </citation>
    <scope>NUCLEOTIDE SEQUENCE [LARGE SCALE GENOMIC DNA]</scope>
    <source>
        <strain evidence="2">cv. PW_Plant_1</strain>
    </source>
</reference>